<proteinExistence type="predicted"/>
<keyword evidence="3" id="KW-1185">Reference proteome</keyword>
<feature type="region of interest" description="Disordered" evidence="1">
    <location>
        <begin position="134"/>
        <end position="163"/>
    </location>
</feature>
<organism evidence="2 3">
    <name type="scientific">Mycobacterium cookii</name>
    <dbReference type="NCBI Taxonomy" id="1775"/>
    <lineage>
        <taxon>Bacteria</taxon>
        <taxon>Bacillati</taxon>
        <taxon>Actinomycetota</taxon>
        <taxon>Actinomycetes</taxon>
        <taxon>Mycobacteriales</taxon>
        <taxon>Mycobacteriaceae</taxon>
        <taxon>Mycobacterium</taxon>
    </lineage>
</organism>
<sequence length="163" mass="17215">MQRRADLVGELGQHQIVPAAGDAVEFGADVEQRQVGAGQRTQRVVGFAHGQPVGEVGDGQRVEQLNVAQSAAAHLEIRFGAVRDLAAAAPPGMSLFDEFAEQRLDSGPPLATDSVDEPIRELLVARDVPGIEHGQTRRHVGTGDLQGLRHGPNAVVETNVGVP</sequence>
<dbReference type="EMBL" id="AP022569">
    <property type="protein sequence ID" value="BBX48970.1"/>
    <property type="molecule type" value="Genomic_DNA"/>
</dbReference>
<evidence type="ECO:0000313" key="3">
    <source>
        <dbReference type="Proteomes" id="UP000465866"/>
    </source>
</evidence>
<name>A0A7I7L3L5_9MYCO</name>
<protein>
    <submittedName>
        <fullName evidence="2">Uncharacterized protein</fullName>
    </submittedName>
</protein>
<dbReference type="KEGG" id="mcoo:MCOO_49850"/>
<dbReference type="Proteomes" id="UP000465866">
    <property type="component" value="Chromosome"/>
</dbReference>
<gene>
    <name evidence="2" type="ORF">MCOO_49850</name>
</gene>
<accession>A0A7I7L3L5</accession>
<reference evidence="2 3" key="1">
    <citation type="journal article" date="2019" name="Emerg. Microbes Infect.">
        <title>Comprehensive subspecies identification of 175 nontuberculous mycobacteria species based on 7547 genomic profiles.</title>
        <authorList>
            <person name="Matsumoto Y."/>
            <person name="Kinjo T."/>
            <person name="Motooka D."/>
            <person name="Nabeya D."/>
            <person name="Jung N."/>
            <person name="Uechi K."/>
            <person name="Horii T."/>
            <person name="Iida T."/>
            <person name="Fujita J."/>
            <person name="Nakamura S."/>
        </authorList>
    </citation>
    <scope>NUCLEOTIDE SEQUENCE [LARGE SCALE GENOMIC DNA]</scope>
    <source>
        <strain evidence="2 3">JCM 12404</strain>
    </source>
</reference>
<dbReference type="AlphaFoldDB" id="A0A7I7L3L5"/>
<evidence type="ECO:0000256" key="1">
    <source>
        <dbReference type="SAM" id="MobiDB-lite"/>
    </source>
</evidence>
<evidence type="ECO:0000313" key="2">
    <source>
        <dbReference type="EMBL" id="BBX48970.1"/>
    </source>
</evidence>